<dbReference type="InterPro" id="IPR005901">
    <property type="entry name" value="GLPGLI"/>
</dbReference>
<dbReference type="EMBL" id="RQJP01000006">
    <property type="protein sequence ID" value="RRB10880.1"/>
    <property type="molecule type" value="Genomic_DNA"/>
</dbReference>
<feature type="signal peptide" evidence="1">
    <location>
        <begin position="1"/>
        <end position="18"/>
    </location>
</feature>
<dbReference type="Pfam" id="PF09697">
    <property type="entry name" value="Porph_ging"/>
    <property type="match status" value="1"/>
</dbReference>
<dbReference type="Proteomes" id="UP000274271">
    <property type="component" value="Unassembled WGS sequence"/>
</dbReference>
<reference evidence="2 3" key="1">
    <citation type="submission" date="2018-11" db="EMBL/GenBank/DDBJ databases">
        <authorList>
            <person name="Zhou Z."/>
            <person name="Wang G."/>
        </authorList>
    </citation>
    <scope>NUCLEOTIDE SEQUENCE [LARGE SCALE GENOMIC DNA]</scope>
    <source>
        <strain evidence="2 3">KCTC42998</strain>
    </source>
</reference>
<name>A0A3P1CCC4_9BACT</name>
<organism evidence="2 3">
    <name type="scientific">Larkinella knui</name>
    <dbReference type="NCBI Taxonomy" id="2025310"/>
    <lineage>
        <taxon>Bacteria</taxon>
        <taxon>Pseudomonadati</taxon>
        <taxon>Bacteroidota</taxon>
        <taxon>Cytophagia</taxon>
        <taxon>Cytophagales</taxon>
        <taxon>Spirosomataceae</taxon>
        <taxon>Larkinella</taxon>
    </lineage>
</organism>
<dbReference type="AlphaFoldDB" id="A0A3P1CCC4"/>
<evidence type="ECO:0000313" key="3">
    <source>
        <dbReference type="Proteomes" id="UP000274271"/>
    </source>
</evidence>
<keyword evidence="3" id="KW-1185">Reference proteome</keyword>
<comment type="caution">
    <text evidence="2">The sequence shown here is derived from an EMBL/GenBank/DDBJ whole genome shotgun (WGS) entry which is preliminary data.</text>
</comment>
<evidence type="ECO:0000256" key="1">
    <source>
        <dbReference type="SAM" id="SignalP"/>
    </source>
</evidence>
<dbReference type="RefSeq" id="WP_124909971.1">
    <property type="nucleotide sequence ID" value="NZ_RQJP01000006.1"/>
</dbReference>
<sequence length="248" mass="29053">MKKLLIFFFIITGLRATAQQTEGVVTYQRNQDWLKILSQLSYLTLDQKERMKSTYKNYEGFKTPMKLYFNADQSLYANEDEYWKSEDGRWSQRLEDYIIRRDFKKETKSEIIEMIGKTYIIEDSLQTPQWKVLNQLKDIAGHICMKAETTDPIKQQKIVAWFAQDIPVSAGPEQYFGLPGLILELDINDGSVLVTATRVEMKDVSKELATTKKTKGKKIKTADYDKLIKDHIQTSIKSQENPYWTMRY</sequence>
<dbReference type="OrthoDB" id="1440774at2"/>
<accession>A0A3P1CCC4</accession>
<evidence type="ECO:0000313" key="2">
    <source>
        <dbReference type="EMBL" id="RRB10880.1"/>
    </source>
</evidence>
<keyword evidence="1" id="KW-0732">Signal</keyword>
<feature type="chain" id="PRO_5018177398" evidence="1">
    <location>
        <begin position="19"/>
        <end position="248"/>
    </location>
</feature>
<dbReference type="NCBIfam" id="TIGR01200">
    <property type="entry name" value="GLPGLI"/>
    <property type="match status" value="1"/>
</dbReference>
<gene>
    <name evidence="2" type="ORF">EHT87_27430</name>
</gene>
<proteinExistence type="predicted"/>
<protein>
    <submittedName>
        <fullName evidence="2">GLPGLI family protein</fullName>
    </submittedName>
</protein>